<name>A0AAD6U2J4_9AGAR</name>
<organism evidence="2 3">
    <name type="scientific">Mycena belliarum</name>
    <dbReference type="NCBI Taxonomy" id="1033014"/>
    <lineage>
        <taxon>Eukaryota</taxon>
        <taxon>Fungi</taxon>
        <taxon>Dikarya</taxon>
        <taxon>Basidiomycota</taxon>
        <taxon>Agaricomycotina</taxon>
        <taxon>Agaricomycetes</taxon>
        <taxon>Agaricomycetidae</taxon>
        <taxon>Agaricales</taxon>
        <taxon>Marasmiineae</taxon>
        <taxon>Mycenaceae</taxon>
        <taxon>Mycena</taxon>
    </lineage>
</organism>
<dbReference type="EMBL" id="JARJCN010000044">
    <property type="protein sequence ID" value="KAJ7082659.1"/>
    <property type="molecule type" value="Genomic_DNA"/>
</dbReference>
<dbReference type="Gene3D" id="3.80.10.10">
    <property type="entry name" value="Ribonuclease Inhibitor"/>
    <property type="match status" value="1"/>
</dbReference>
<accession>A0AAD6U2J4</accession>
<comment type="caution">
    <text evidence="2">The sequence shown here is derived from an EMBL/GenBank/DDBJ whole genome shotgun (WGS) entry which is preliminary data.</text>
</comment>
<dbReference type="Gene3D" id="1.20.1280.50">
    <property type="match status" value="1"/>
</dbReference>
<dbReference type="SUPFAM" id="SSF52058">
    <property type="entry name" value="L domain-like"/>
    <property type="match status" value="1"/>
</dbReference>
<evidence type="ECO:0000256" key="1">
    <source>
        <dbReference type="SAM" id="Coils"/>
    </source>
</evidence>
<keyword evidence="3" id="KW-1185">Reference proteome</keyword>
<reference evidence="2" key="1">
    <citation type="submission" date="2023-03" db="EMBL/GenBank/DDBJ databases">
        <title>Massive genome expansion in bonnet fungi (Mycena s.s.) driven by repeated elements and novel gene families across ecological guilds.</title>
        <authorList>
            <consortium name="Lawrence Berkeley National Laboratory"/>
            <person name="Harder C.B."/>
            <person name="Miyauchi S."/>
            <person name="Viragh M."/>
            <person name="Kuo A."/>
            <person name="Thoen E."/>
            <person name="Andreopoulos B."/>
            <person name="Lu D."/>
            <person name="Skrede I."/>
            <person name="Drula E."/>
            <person name="Henrissat B."/>
            <person name="Morin E."/>
            <person name="Kohler A."/>
            <person name="Barry K."/>
            <person name="LaButti K."/>
            <person name="Morin E."/>
            <person name="Salamov A."/>
            <person name="Lipzen A."/>
            <person name="Mereny Z."/>
            <person name="Hegedus B."/>
            <person name="Baldrian P."/>
            <person name="Stursova M."/>
            <person name="Weitz H."/>
            <person name="Taylor A."/>
            <person name="Grigoriev I.V."/>
            <person name="Nagy L.G."/>
            <person name="Martin F."/>
            <person name="Kauserud H."/>
        </authorList>
    </citation>
    <scope>NUCLEOTIDE SEQUENCE</scope>
    <source>
        <strain evidence="2">CBHHK173m</strain>
    </source>
</reference>
<evidence type="ECO:0008006" key="4">
    <source>
        <dbReference type="Google" id="ProtNLM"/>
    </source>
</evidence>
<evidence type="ECO:0000313" key="3">
    <source>
        <dbReference type="Proteomes" id="UP001222325"/>
    </source>
</evidence>
<proteinExistence type="predicted"/>
<dbReference type="Proteomes" id="UP001222325">
    <property type="component" value="Unassembled WGS sequence"/>
</dbReference>
<gene>
    <name evidence="2" type="ORF">B0H15DRAFT_436315</name>
</gene>
<sequence length="532" mass="59209">MYTPYKNLLYTNTEPSDDQSQAIRNFLSTAMADLDDLNVEISQVQAALEQLFRKRAILSEFVESHLALTTSARKLPQDILREIFVATLPEDRYASMNHTESPLLVSHVCSYWRSVALSMPRLWTSLHISASSANVWVVSEHVDSWLARSGDLPLSISYVWTARWDPLLLRTLMKFCHRWEHLRLTLPNSLHFSPLSVLSASDVPLLQSVVVDCRDTTAFDHLAFAANTRGISIRGESQLTMVKSVLTWTQLRHLAFADGSSEISLADTYNIFRQCSRLETCTLNLFGGGHISTRKIRMEYLWRLSIRRNRQAHMGVPMHPFRHLSLPKLRCLEVVSGGNLLANLSDLDAPDQLTSLALDGQMCTDSLSQVLCLFPKLEHLAVYQPRNCLSARSIKTANVFRILTPQGSTPAVTLCPHLHSLCCLGVNGGSDEELLGLVQGRCRCGAADALAHLHVAFSRARERDITPQLVAAGLAPTLRYPAGSDLEPISIPIQLRCGSTGRLGVQAVQHALHEDWGPMSSGWLAEYANWGL</sequence>
<protein>
    <recommendedName>
        <fullName evidence="4">F-box domain-containing protein</fullName>
    </recommendedName>
</protein>
<evidence type="ECO:0000313" key="2">
    <source>
        <dbReference type="EMBL" id="KAJ7082659.1"/>
    </source>
</evidence>
<dbReference type="AlphaFoldDB" id="A0AAD6U2J4"/>
<feature type="coiled-coil region" evidence="1">
    <location>
        <begin position="27"/>
        <end position="54"/>
    </location>
</feature>
<dbReference type="InterPro" id="IPR032675">
    <property type="entry name" value="LRR_dom_sf"/>
</dbReference>
<keyword evidence="1" id="KW-0175">Coiled coil</keyword>